<comment type="caution">
    <text evidence="8">The sequence shown here is derived from an EMBL/GenBank/DDBJ whole genome shotgun (WGS) entry which is preliminary data.</text>
</comment>
<gene>
    <name evidence="8" type="ORF">C882_3615</name>
</gene>
<evidence type="ECO:0000313" key="8">
    <source>
        <dbReference type="EMBL" id="EKV31863.1"/>
    </source>
</evidence>
<dbReference type="Pfam" id="PF07690">
    <property type="entry name" value="MFS_1"/>
    <property type="match status" value="1"/>
</dbReference>
<dbReference type="GO" id="GO:0022857">
    <property type="term" value="F:transmembrane transporter activity"/>
    <property type="evidence" value="ECO:0007669"/>
    <property type="project" value="InterPro"/>
</dbReference>
<comment type="subcellular location">
    <subcellularLocation>
        <location evidence="1">Cell membrane</location>
        <topology evidence="1">Multi-pass membrane protein</topology>
    </subcellularLocation>
</comment>
<dbReference type="InterPro" id="IPR036259">
    <property type="entry name" value="MFS_trans_sf"/>
</dbReference>
<accession>K9HNF4</accession>
<feature type="transmembrane region" description="Helical" evidence="6">
    <location>
        <begin position="387"/>
        <end position="406"/>
    </location>
</feature>
<dbReference type="GO" id="GO:0005886">
    <property type="term" value="C:plasma membrane"/>
    <property type="evidence" value="ECO:0007669"/>
    <property type="project" value="UniProtKB-SubCell"/>
</dbReference>
<dbReference type="STRING" id="1238182.C882_3615"/>
<evidence type="ECO:0000256" key="5">
    <source>
        <dbReference type="ARBA" id="ARBA00023136"/>
    </source>
</evidence>
<proteinExistence type="predicted"/>
<feature type="transmembrane region" description="Helical" evidence="6">
    <location>
        <begin position="319"/>
        <end position="340"/>
    </location>
</feature>
<organism evidence="8 9">
    <name type="scientific">Caenispirillum salinarum AK4</name>
    <dbReference type="NCBI Taxonomy" id="1238182"/>
    <lineage>
        <taxon>Bacteria</taxon>
        <taxon>Pseudomonadati</taxon>
        <taxon>Pseudomonadota</taxon>
        <taxon>Alphaproteobacteria</taxon>
        <taxon>Rhodospirillales</taxon>
        <taxon>Novispirillaceae</taxon>
        <taxon>Caenispirillum</taxon>
    </lineage>
</organism>
<evidence type="ECO:0000256" key="1">
    <source>
        <dbReference type="ARBA" id="ARBA00004651"/>
    </source>
</evidence>
<name>K9HNF4_9PROT</name>
<protein>
    <recommendedName>
        <fullName evidence="7">Major facilitator superfamily (MFS) profile domain-containing protein</fullName>
    </recommendedName>
</protein>
<feature type="transmembrane region" description="Helical" evidence="6">
    <location>
        <begin position="231"/>
        <end position="254"/>
    </location>
</feature>
<feature type="transmembrane region" description="Helical" evidence="6">
    <location>
        <begin position="68"/>
        <end position="85"/>
    </location>
</feature>
<dbReference type="PATRIC" id="fig|1238182.3.peg.1286"/>
<evidence type="ECO:0000313" key="9">
    <source>
        <dbReference type="Proteomes" id="UP000009881"/>
    </source>
</evidence>
<keyword evidence="3 6" id="KW-0812">Transmembrane</keyword>
<dbReference type="PROSITE" id="PS50850">
    <property type="entry name" value="MFS"/>
    <property type="match status" value="1"/>
</dbReference>
<feature type="transmembrane region" description="Helical" evidence="6">
    <location>
        <begin position="266"/>
        <end position="287"/>
    </location>
</feature>
<keyword evidence="9" id="KW-1185">Reference proteome</keyword>
<dbReference type="RefSeq" id="WP_009539732.1">
    <property type="nucleotide sequence ID" value="NZ_ANHY01000005.1"/>
</dbReference>
<feature type="transmembrane region" description="Helical" evidence="6">
    <location>
        <begin position="26"/>
        <end position="48"/>
    </location>
</feature>
<keyword evidence="4 6" id="KW-1133">Transmembrane helix</keyword>
<dbReference type="eggNOG" id="COG2271">
    <property type="taxonomic scope" value="Bacteria"/>
</dbReference>
<feature type="transmembrane region" description="Helical" evidence="6">
    <location>
        <begin position="94"/>
        <end position="111"/>
    </location>
</feature>
<keyword evidence="2" id="KW-1003">Cell membrane</keyword>
<keyword evidence="5 6" id="KW-0472">Membrane</keyword>
<dbReference type="SUPFAM" id="SSF103473">
    <property type="entry name" value="MFS general substrate transporter"/>
    <property type="match status" value="1"/>
</dbReference>
<dbReference type="PANTHER" id="PTHR43124:SF3">
    <property type="entry name" value="CHLORAMPHENICOL EFFLUX PUMP RV0191"/>
    <property type="match status" value="1"/>
</dbReference>
<feature type="transmembrane region" description="Helical" evidence="6">
    <location>
        <begin position="181"/>
        <end position="200"/>
    </location>
</feature>
<feature type="transmembrane region" description="Helical" evidence="6">
    <location>
        <begin position="352"/>
        <end position="375"/>
    </location>
</feature>
<evidence type="ECO:0000259" key="7">
    <source>
        <dbReference type="PROSITE" id="PS50850"/>
    </source>
</evidence>
<evidence type="ECO:0000256" key="4">
    <source>
        <dbReference type="ARBA" id="ARBA00022989"/>
    </source>
</evidence>
<dbReference type="AlphaFoldDB" id="K9HNF4"/>
<evidence type="ECO:0000256" key="6">
    <source>
        <dbReference type="SAM" id="Phobius"/>
    </source>
</evidence>
<dbReference type="InterPro" id="IPR011701">
    <property type="entry name" value="MFS"/>
</dbReference>
<dbReference type="PANTHER" id="PTHR43124">
    <property type="entry name" value="PURINE EFFLUX PUMP PBUE"/>
    <property type="match status" value="1"/>
</dbReference>
<reference evidence="8 9" key="1">
    <citation type="journal article" date="2013" name="Genome Announc.">
        <title>Draft Genome Sequence of an Alphaproteobacterium, Caenispirillum salinarum AK4(T), Isolated from a Solar Saltern.</title>
        <authorList>
            <person name="Khatri I."/>
            <person name="Singh A."/>
            <person name="Korpole S."/>
            <person name="Pinnaka A.K."/>
            <person name="Subramanian S."/>
        </authorList>
    </citation>
    <scope>NUCLEOTIDE SEQUENCE [LARGE SCALE GENOMIC DNA]</scope>
    <source>
        <strain evidence="8 9">AK4</strain>
    </source>
</reference>
<feature type="transmembrane region" description="Helical" evidence="6">
    <location>
        <begin position="117"/>
        <end position="137"/>
    </location>
</feature>
<feature type="transmembrane region" description="Helical" evidence="6">
    <location>
        <begin position="149"/>
        <end position="169"/>
    </location>
</feature>
<evidence type="ECO:0000256" key="3">
    <source>
        <dbReference type="ARBA" id="ARBA00022692"/>
    </source>
</evidence>
<dbReference type="OrthoDB" id="9781976at2"/>
<dbReference type="InterPro" id="IPR020846">
    <property type="entry name" value="MFS_dom"/>
</dbReference>
<feature type="transmembrane region" description="Helical" evidence="6">
    <location>
        <begin position="294"/>
        <end position="313"/>
    </location>
</feature>
<sequence length="420" mass="44360">MTASAAKTAAAPTETEPAPPAERWRFLAVTCLAVVCALTTWFSATAIIPELEREWSLSATGAAWMTNGVQLGFVIGALGASFVNLPDLVRLNRLMAGAAVLAAAANAVLLLEPSPPLAIAARIVTGMALAGVYPPAMKLMATWFRRGRGFAMGLLIGALTLGSSLPHLFRAATTGFDWRYVVVAASCATLVGAAIFAFGLREGPYAFSRATFHPRQCLAVFRNRPLMLANLGYFGHMWELYAMWGWFLAFSVAAAESGLTLPVDNLSLLSFLVVAVGVAGCILGGVLSDRIGRTLTTTLMMVVSGACGLLIGFTVDGPGWLFVAVALLWGVSIVGDSAQFSTAITELSDQRFVGTALALQMGIGFGLTVIAIWLIPVVAEMLGGWQWSFLVLVPGPVVGATAMLILRRRPEAVRMAHGLR</sequence>
<dbReference type="Gene3D" id="1.20.1250.20">
    <property type="entry name" value="MFS general substrate transporter like domains"/>
    <property type="match status" value="2"/>
</dbReference>
<feature type="domain" description="Major facilitator superfamily (MFS) profile" evidence="7">
    <location>
        <begin position="25"/>
        <end position="411"/>
    </location>
</feature>
<dbReference type="Proteomes" id="UP000009881">
    <property type="component" value="Unassembled WGS sequence"/>
</dbReference>
<dbReference type="InterPro" id="IPR050189">
    <property type="entry name" value="MFS_Efflux_Transporters"/>
</dbReference>
<evidence type="ECO:0000256" key="2">
    <source>
        <dbReference type="ARBA" id="ARBA00022475"/>
    </source>
</evidence>
<dbReference type="EMBL" id="ANHY01000005">
    <property type="protein sequence ID" value="EKV31863.1"/>
    <property type="molecule type" value="Genomic_DNA"/>
</dbReference>